<dbReference type="RefSeq" id="WP_310035425.1">
    <property type="nucleotide sequence ID" value="NZ_JAVDRL010000022.1"/>
</dbReference>
<dbReference type="InterPro" id="IPR009075">
    <property type="entry name" value="AcylCo_DH/oxidase_C"/>
</dbReference>
<keyword evidence="5 6" id="KW-0560">Oxidoreductase</keyword>
<evidence type="ECO:0000256" key="3">
    <source>
        <dbReference type="ARBA" id="ARBA00022630"/>
    </source>
</evidence>
<name>A0ABU1N6X3_9CAUL</name>
<proteinExistence type="inferred from homology"/>
<evidence type="ECO:0000256" key="4">
    <source>
        <dbReference type="ARBA" id="ARBA00022827"/>
    </source>
</evidence>
<dbReference type="Gene3D" id="1.20.140.10">
    <property type="entry name" value="Butyryl-CoA Dehydrogenase, subunit A, domain 3"/>
    <property type="match status" value="1"/>
</dbReference>
<dbReference type="PANTHER" id="PTHR43292">
    <property type="entry name" value="ACYL-COA DEHYDROGENASE"/>
    <property type="match status" value="1"/>
</dbReference>
<gene>
    <name evidence="10" type="ORF">J2800_004986</name>
</gene>
<dbReference type="InterPro" id="IPR036250">
    <property type="entry name" value="AcylCo_DH-like_C"/>
</dbReference>
<dbReference type="Gene3D" id="2.40.110.10">
    <property type="entry name" value="Butyryl-CoA Dehydrogenase, subunit A, domain 2"/>
    <property type="match status" value="1"/>
</dbReference>
<comment type="similarity">
    <text evidence="2 6">Belongs to the acyl-CoA dehydrogenase family.</text>
</comment>
<dbReference type="InterPro" id="IPR052161">
    <property type="entry name" value="Mycobact_Acyl-CoA_DH"/>
</dbReference>
<dbReference type="SUPFAM" id="SSF47203">
    <property type="entry name" value="Acyl-CoA dehydrogenase C-terminal domain-like"/>
    <property type="match status" value="1"/>
</dbReference>
<evidence type="ECO:0000259" key="7">
    <source>
        <dbReference type="Pfam" id="PF00441"/>
    </source>
</evidence>
<dbReference type="SUPFAM" id="SSF56645">
    <property type="entry name" value="Acyl-CoA dehydrogenase NM domain-like"/>
    <property type="match status" value="1"/>
</dbReference>
<evidence type="ECO:0000256" key="2">
    <source>
        <dbReference type="ARBA" id="ARBA00009347"/>
    </source>
</evidence>
<sequence length="401" mass="43699">MSALSPELEAFRARVVAFMDPHVAEFGQAARLGLSLDDDVALARRWQATKAAAGFAGLTFPAEYGGAGLSQIEQVLFVEEEAARGFPSAYFVISLSMPIPMMLRYATPEQKARFVPPALRGEQMWSQLFSEPSTGSDLAAVRTRAVRDGDDWILSGQKVWTTFAQYSDYGVIVARSDPDAPKHRGLTYFFVDLKAPGVTVRPIRQLHGAEEFNEVFFDDVRIPDAWRLGEVGAGFRLAVETLMIERYTAAADETGFGPPLDALVALAQETQVDGRPASQDGRVRGVIARAFATQQALSAIHEKSVLELAAGREPGPEGSIHKLVGARGRREVAICALDLLGADGLRFDAGAHPRPKTDFAMSWMDQPTLRIAGGTDEMLLNTVAERILGLPQDYRPDKAPR</sequence>
<dbReference type="Pfam" id="PF02771">
    <property type="entry name" value="Acyl-CoA_dh_N"/>
    <property type="match status" value="1"/>
</dbReference>
<evidence type="ECO:0000313" key="10">
    <source>
        <dbReference type="EMBL" id="MDR6534215.1"/>
    </source>
</evidence>
<evidence type="ECO:0000259" key="9">
    <source>
        <dbReference type="Pfam" id="PF02771"/>
    </source>
</evidence>
<dbReference type="InterPro" id="IPR037069">
    <property type="entry name" value="AcylCoA_DH/ox_N_sf"/>
</dbReference>
<feature type="domain" description="Acyl-CoA oxidase/dehydrogenase middle" evidence="8">
    <location>
        <begin position="129"/>
        <end position="220"/>
    </location>
</feature>
<dbReference type="EMBL" id="JAVDRL010000022">
    <property type="protein sequence ID" value="MDR6534215.1"/>
    <property type="molecule type" value="Genomic_DNA"/>
</dbReference>
<dbReference type="Pfam" id="PF00441">
    <property type="entry name" value="Acyl-CoA_dh_1"/>
    <property type="match status" value="1"/>
</dbReference>
<keyword evidence="3 6" id="KW-0285">Flavoprotein</keyword>
<accession>A0ABU1N6X3</accession>
<evidence type="ECO:0000256" key="5">
    <source>
        <dbReference type="ARBA" id="ARBA00023002"/>
    </source>
</evidence>
<dbReference type="InterPro" id="IPR013786">
    <property type="entry name" value="AcylCoA_DH/ox_N"/>
</dbReference>
<dbReference type="Proteomes" id="UP001262754">
    <property type="component" value="Unassembled WGS sequence"/>
</dbReference>
<dbReference type="InterPro" id="IPR006091">
    <property type="entry name" value="Acyl-CoA_Oxase/DH_mid-dom"/>
</dbReference>
<comment type="cofactor">
    <cofactor evidence="1 6">
        <name>FAD</name>
        <dbReference type="ChEBI" id="CHEBI:57692"/>
    </cofactor>
</comment>
<reference evidence="10 11" key="1">
    <citation type="submission" date="2023-07" db="EMBL/GenBank/DDBJ databases">
        <title>Sorghum-associated microbial communities from plants grown in Nebraska, USA.</title>
        <authorList>
            <person name="Schachtman D."/>
        </authorList>
    </citation>
    <scope>NUCLEOTIDE SEQUENCE [LARGE SCALE GENOMIC DNA]</scope>
    <source>
        <strain evidence="10 11">DS2154</strain>
    </source>
</reference>
<organism evidence="10 11">
    <name type="scientific">Caulobacter rhizosphaerae</name>
    <dbReference type="NCBI Taxonomy" id="2010972"/>
    <lineage>
        <taxon>Bacteria</taxon>
        <taxon>Pseudomonadati</taxon>
        <taxon>Pseudomonadota</taxon>
        <taxon>Alphaproteobacteria</taxon>
        <taxon>Caulobacterales</taxon>
        <taxon>Caulobacteraceae</taxon>
        <taxon>Caulobacter</taxon>
    </lineage>
</organism>
<feature type="domain" description="Acyl-CoA dehydrogenase/oxidase N-terminal" evidence="9">
    <location>
        <begin position="5"/>
        <end position="122"/>
    </location>
</feature>
<feature type="domain" description="Acyl-CoA dehydrogenase/oxidase C-terminal" evidence="7">
    <location>
        <begin position="232"/>
        <end position="388"/>
    </location>
</feature>
<protein>
    <submittedName>
        <fullName evidence="10">Alkylation response protein AidB-like acyl-CoA dehydrogenase</fullName>
    </submittedName>
</protein>
<keyword evidence="11" id="KW-1185">Reference proteome</keyword>
<dbReference type="InterPro" id="IPR009100">
    <property type="entry name" value="AcylCoA_DH/oxidase_NM_dom_sf"/>
</dbReference>
<evidence type="ECO:0000256" key="6">
    <source>
        <dbReference type="RuleBase" id="RU362125"/>
    </source>
</evidence>
<dbReference type="PANTHER" id="PTHR43292:SF4">
    <property type="entry name" value="ACYL-COA DEHYDROGENASE FADE34"/>
    <property type="match status" value="1"/>
</dbReference>
<evidence type="ECO:0000313" key="11">
    <source>
        <dbReference type="Proteomes" id="UP001262754"/>
    </source>
</evidence>
<keyword evidence="4 6" id="KW-0274">FAD</keyword>
<evidence type="ECO:0000256" key="1">
    <source>
        <dbReference type="ARBA" id="ARBA00001974"/>
    </source>
</evidence>
<dbReference type="Pfam" id="PF02770">
    <property type="entry name" value="Acyl-CoA_dh_M"/>
    <property type="match status" value="1"/>
</dbReference>
<dbReference type="InterPro" id="IPR046373">
    <property type="entry name" value="Acyl-CoA_Oxase/DH_mid-dom_sf"/>
</dbReference>
<dbReference type="Gene3D" id="1.10.540.10">
    <property type="entry name" value="Acyl-CoA dehydrogenase/oxidase, N-terminal domain"/>
    <property type="match status" value="1"/>
</dbReference>
<comment type="caution">
    <text evidence="10">The sequence shown here is derived from an EMBL/GenBank/DDBJ whole genome shotgun (WGS) entry which is preliminary data.</text>
</comment>
<evidence type="ECO:0000259" key="8">
    <source>
        <dbReference type="Pfam" id="PF02770"/>
    </source>
</evidence>